<dbReference type="GeneID" id="19880692"/>
<protein>
    <submittedName>
        <fullName evidence="1">Uncharacterized protein</fullName>
    </submittedName>
</protein>
<dbReference type="RefSeq" id="XP_008073443.1">
    <property type="nucleotide sequence ID" value="XM_008075252.1"/>
</dbReference>
<proteinExistence type="predicted"/>
<dbReference type="AlphaFoldDB" id="A0A024RE30"/>
<reference evidence="2" key="1">
    <citation type="submission" date="2011-03" db="EMBL/GenBank/DDBJ databases">
        <title>The genome sequence of Vavraia culicis strain floridensis.</title>
        <authorList>
            <consortium name="The Broad Institute Genome Sequencing Platform"/>
            <person name="Cuomo C."/>
            <person name="Becnel J."/>
            <person name="Sanscrainte N."/>
            <person name="Young S.K."/>
            <person name="Zeng Q."/>
            <person name="Gargeya S."/>
            <person name="Fitzgerald M."/>
            <person name="Haas B."/>
            <person name="Abouelleil A."/>
            <person name="Alvarado L."/>
            <person name="Arachchi H.M."/>
            <person name="Berlin A."/>
            <person name="Chapman S.B."/>
            <person name="Gearin G."/>
            <person name="Goldberg J."/>
            <person name="Griggs A."/>
            <person name="Gujja S."/>
            <person name="Hansen M."/>
            <person name="Heiman D."/>
            <person name="Howarth C."/>
            <person name="Larimer J."/>
            <person name="Lui A."/>
            <person name="MacDonald P.J.P."/>
            <person name="McCowen C."/>
            <person name="Montmayeur A."/>
            <person name="Murphy C."/>
            <person name="Neiman D."/>
            <person name="Pearson M."/>
            <person name="Priest M."/>
            <person name="Roberts A."/>
            <person name="Saif S."/>
            <person name="Shea T."/>
            <person name="Sisk P."/>
            <person name="Stolte C."/>
            <person name="Sykes S."/>
            <person name="Wortman J."/>
            <person name="Nusbaum C."/>
            <person name="Birren B."/>
        </authorList>
    </citation>
    <scope>NUCLEOTIDE SEQUENCE [LARGE SCALE GENOMIC DNA]</scope>
    <source>
        <strain evidence="2">floridensis</strain>
    </source>
</reference>
<keyword evidence="2" id="KW-1185">Reference proteome</keyword>
<dbReference type="InParanoid" id="A0A024RE30"/>
<evidence type="ECO:0000313" key="2">
    <source>
        <dbReference type="Proteomes" id="UP000011081"/>
    </source>
</evidence>
<dbReference type="VEuPathDB" id="MicrosporidiaDB:VCUG_02836"/>
<accession>A0A024RE30</accession>
<dbReference type="Proteomes" id="UP000011081">
    <property type="component" value="Unassembled WGS sequence"/>
</dbReference>
<name>A0A024RE30_VAVCU</name>
<dbReference type="HOGENOM" id="CLU_2591580_0_0_1"/>
<sequence length="80" mass="9281">MLGYVATMTKFVKRIQKQNNYRVVFKMNVVLEPRCCLVVNRAMFKTGENLGSIDLCSCDRIYNLCGTHRETHITLFVANY</sequence>
<organism evidence="1 2">
    <name type="scientific">Vavraia culicis (isolate floridensis)</name>
    <name type="common">Microsporidian parasite</name>
    <dbReference type="NCBI Taxonomy" id="948595"/>
    <lineage>
        <taxon>Eukaryota</taxon>
        <taxon>Fungi</taxon>
        <taxon>Fungi incertae sedis</taxon>
        <taxon>Microsporidia</taxon>
        <taxon>Pleistophoridae</taxon>
        <taxon>Vavraia</taxon>
    </lineage>
</organism>
<evidence type="ECO:0000313" key="1">
    <source>
        <dbReference type="EMBL" id="ETA55718.1"/>
    </source>
</evidence>
<dbReference type="EMBL" id="GL877407">
    <property type="protein sequence ID" value="ETA55718.1"/>
    <property type="molecule type" value="Genomic_DNA"/>
</dbReference>
<gene>
    <name evidence="1" type="ORF">VCUG_02836</name>
</gene>